<gene>
    <name evidence="2" type="ORF">K040078D81_31960</name>
</gene>
<dbReference type="EMBL" id="BAABYW010000001">
    <property type="protein sequence ID" value="GAA6409079.1"/>
    <property type="molecule type" value="Genomic_DNA"/>
</dbReference>
<reference evidence="2 3" key="1">
    <citation type="submission" date="2024-04" db="EMBL/GenBank/DDBJ databases">
        <title>Defined microbial consortia suppress multidrug-resistant proinflammatory Enterobacteriaceae via ecological control.</title>
        <authorList>
            <person name="Furuichi M."/>
            <person name="Kawaguchi T."/>
            <person name="Pust M."/>
            <person name="Yasuma K."/>
            <person name="Plichta D."/>
            <person name="Hasegawa N."/>
            <person name="Ohya T."/>
            <person name="Bhattarai S."/>
            <person name="Sasajima S."/>
            <person name="Aoto Y."/>
            <person name="Tuganbaev T."/>
            <person name="Yaginuma M."/>
            <person name="Ueda M."/>
            <person name="Okahashi N."/>
            <person name="Amafuji K."/>
            <person name="Kiridooshi Y."/>
            <person name="Sugita K."/>
            <person name="Strazar M."/>
            <person name="Skelly A."/>
            <person name="Suda W."/>
            <person name="Hattori M."/>
            <person name="Nakamoto N."/>
            <person name="Caballero S."/>
            <person name="Norman J."/>
            <person name="Olle B."/>
            <person name="Tanoue T."/>
            <person name="Arita M."/>
            <person name="Bucci V."/>
            <person name="Atarashi K."/>
            <person name="Xavier R."/>
            <person name="Honda K."/>
        </authorList>
    </citation>
    <scope>NUCLEOTIDE SEQUENCE [LARGE SCALE GENOMIC DNA]</scope>
    <source>
        <strain evidence="3">k04-0078-D8-1</strain>
    </source>
</reference>
<proteinExistence type="predicted"/>
<dbReference type="Pfam" id="PF14526">
    <property type="entry name" value="Cass2"/>
    <property type="match status" value="1"/>
</dbReference>
<name>A0ABQ0BC97_9FIRM</name>
<dbReference type="SMART" id="SM00871">
    <property type="entry name" value="AraC_E_bind"/>
    <property type="match status" value="1"/>
</dbReference>
<sequence length="151" mass="17120">MEYEIVELEEKTVIGISIRTNNQAPDVGAVIGGLWEKFFTRGIYEGVPDKRSGMPLGIYSDYAGGISDDYAFTVGCETREGDHVPEGMEKRQIPAGRYARFVVKGHMQRAVAAFWQELWSMDLDRAFGSDFEEYRNQDVENAEVHIYVGLR</sequence>
<dbReference type="InterPro" id="IPR053182">
    <property type="entry name" value="YobU-like_regulator"/>
</dbReference>
<feature type="domain" description="AraC effector-binding" evidence="1">
    <location>
        <begin position="1"/>
        <end position="151"/>
    </location>
</feature>
<keyword evidence="3" id="KW-1185">Reference proteome</keyword>
<dbReference type="PANTHER" id="PTHR36444:SF2">
    <property type="entry name" value="TRANSCRIPTIONAL REGULATOR PROTEIN YOBU-RELATED"/>
    <property type="match status" value="1"/>
</dbReference>
<dbReference type="SUPFAM" id="SSF55136">
    <property type="entry name" value="Probable bacterial effector-binding domain"/>
    <property type="match status" value="1"/>
</dbReference>
<dbReference type="RefSeq" id="WP_390406539.1">
    <property type="nucleotide sequence ID" value="NZ_BAABYW010000001.1"/>
</dbReference>
<dbReference type="PANTHER" id="PTHR36444">
    <property type="entry name" value="TRANSCRIPTIONAL REGULATOR PROTEIN YOBU-RELATED"/>
    <property type="match status" value="1"/>
</dbReference>
<dbReference type="InterPro" id="IPR029441">
    <property type="entry name" value="Cass2"/>
</dbReference>
<organism evidence="2 3">
    <name type="scientific">Blautia hominis</name>
    <dbReference type="NCBI Taxonomy" id="2025493"/>
    <lineage>
        <taxon>Bacteria</taxon>
        <taxon>Bacillati</taxon>
        <taxon>Bacillota</taxon>
        <taxon>Clostridia</taxon>
        <taxon>Lachnospirales</taxon>
        <taxon>Lachnospiraceae</taxon>
        <taxon>Blautia</taxon>
    </lineage>
</organism>
<evidence type="ECO:0000259" key="1">
    <source>
        <dbReference type="SMART" id="SM00871"/>
    </source>
</evidence>
<dbReference type="InterPro" id="IPR011256">
    <property type="entry name" value="Reg_factor_effector_dom_sf"/>
</dbReference>
<evidence type="ECO:0000313" key="3">
    <source>
        <dbReference type="Proteomes" id="UP001600943"/>
    </source>
</evidence>
<dbReference type="Proteomes" id="UP001600943">
    <property type="component" value="Unassembled WGS sequence"/>
</dbReference>
<protein>
    <submittedName>
        <fullName evidence="2">Effector binding domain-containing protein</fullName>
    </submittedName>
</protein>
<evidence type="ECO:0000313" key="2">
    <source>
        <dbReference type="EMBL" id="GAA6409079.1"/>
    </source>
</evidence>
<dbReference type="Gene3D" id="3.20.80.10">
    <property type="entry name" value="Regulatory factor, effector binding domain"/>
    <property type="match status" value="1"/>
</dbReference>
<dbReference type="InterPro" id="IPR010499">
    <property type="entry name" value="AraC_E-bd"/>
</dbReference>
<comment type="caution">
    <text evidence="2">The sequence shown here is derived from an EMBL/GenBank/DDBJ whole genome shotgun (WGS) entry which is preliminary data.</text>
</comment>
<accession>A0ABQ0BC97</accession>